<organism evidence="2 3">
    <name type="scientific">Cryptosporidium andersoni</name>
    <dbReference type="NCBI Taxonomy" id="117008"/>
    <lineage>
        <taxon>Eukaryota</taxon>
        <taxon>Sar</taxon>
        <taxon>Alveolata</taxon>
        <taxon>Apicomplexa</taxon>
        <taxon>Conoidasida</taxon>
        <taxon>Coccidia</taxon>
        <taxon>Eucoccidiorida</taxon>
        <taxon>Eimeriorina</taxon>
        <taxon>Cryptosporidiidae</taxon>
        <taxon>Cryptosporidium</taxon>
    </lineage>
</organism>
<dbReference type="Proteomes" id="UP000186804">
    <property type="component" value="Unassembled WGS sequence"/>
</dbReference>
<dbReference type="RefSeq" id="XP_067068288.1">
    <property type="nucleotide sequence ID" value="XM_067210458.1"/>
</dbReference>
<sequence length="218" mass="24954">MSILNLLSTILIGSLTLYGQVYSEYVTGNIVESQTITKSLYKGSINSENLIECTEGLLNWLLFSKDIISNILVNNIEDPEKFNSMVSYLTTQFQTVNESFEVCKDQLSRYGIIVQNKVSLSDIIQHHNSTINDTDKLSKDLTIEKYNELMEIKEQIHLVRNSLVNFNIGNYCDECKVFRAQLALINLVLRWNSKVENELKTIQTTIEPKKSDEETSKN</sequence>
<comment type="caution">
    <text evidence="2">The sequence shown here is derived from an EMBL/GenBank/DDBJ whole genome shotgun (WGS) entry which is preliminary data.</text>
</comment>
<evidence type="ECO:0000313" key="2">
    <source>
        <dbReference type="EMBL" id="OII76442.1"/>
    </source>
</evidence>
<dbReference type="AlphaFoldDB" id="A0A1J4MQB9"/>
<protein>
    <submittedName>
        <fullName evidence="2">Uncharacterized protein</fullName>
    </submittedName>
</protein>
<evidence type="ECO:0000256" key="1">
    <source>
        <dbReference type="SAM" id="SignalP"/>
    </source>
</evidence>
<gene>
    <name evidence="2" type="ORF">cand_002100</name>
</gene>
<keyword evidence="3" id="KW-1185">Reference proteome</keyword>
<feature type="signal peptide" evidence="1">
    <location>
        <begin position="1"/>
        <end position="23"/>
    </location>
</feature>
<dbReference type="EMBL" id="LRBS01000063">
    <property type="protein sequence ID" value="OII76442.1"/>
    <property type="molecule type" value="Genomic_DNA"/>
</dbReference>
<keyword evidence="1" id="KW-0732">Signal</keyword>
<accession>A0A1J4MQB9</accession>
<name>A0A1J4MQB9_9CRYT</name>
<dbReference type="VEuPathDB" id="CryptoDB:cand_002100"/>
<dbReference type="OrthoDB" id="342679at2759"/>
<reference evidence="2 3" key="1">
    <citation type="submission" date="2016-10" db="EMBL/GenBank/DDBJ databases">
        <title>Reductive evolution of mitochondrial metabolism and differential evolution of invasion-related proteins in Cryptosporidium.</title>
        <authorList>
            <person name="Liu S."/>
            <person name="Roellig D.M."/>
            <person name="Guo Y."/>
            <person name="Li N."/>
            <person name="Frace M.A."/>
            <person name="Tang K."/>
            <person name="Zhang L."/>
            <person name="Feng Y."/>
            <person name="Xiao L."/>
        </authorList>
    </citation>
    <scope>NUCLEOTIDE SEQUENCE [LARGE SCALE GENOMIC DNA]</scope>
    <source>
        <strain evidence="2">30847</strain>
    </source>
</reference>
<dbReference type="GeneID" id="92364395"/>
<proteinExistence type="predicted"/>
<evidence type="ECO:0000313" key="3">
    <source>
        <dbReference type="Proteomes" id="UP000186804"/>
    </source>
</evidence>
<feature type="chain" id="PRO_5009630310" evidence="1">
    <location>
        <begin position="24"/>
        <end position="218"/>
    </location>
</feature>